<name>W4LK86_ENTF1</name>
<organism evidence="2 3">
    <name type="scientific">Entotheonella factor</name>
    <dbReference type="NCBI Taxonomy" id="1429438"/>
    <lineage>
        <taxon>Bacteria</taxon>
        <taxon>Pseudomonadati</taxon>
        <taxon>Nitrospinota/Tectimicrobiota group</taxon>
        <taxon>Candidatus Tectimicrobiota</taxon>
        <taxon>Candidatus Entotheonellia</taxon>
        <taxon>Candidatus Entotheonellales</taxon>
        <taxon>Candidatus Entotheonellaceae</taxon>
        <taxon>Candidatus Entotheonella</taxon>
    </lineage>
</organism>
<comment type="caution">
    <text evidence="2">The sequence shown here is derived from an EMBL/GenBank/DDBJ whole genome shotgun (WGS) entry which is preliminary data.</text>
</comment>
<gene>
    <name evidence="2" type="ORF">ETSY1_21420</name>
</gene>
<reference evidence="2 3" key="1">
    <citation type="journal article" date="2014" name="Nature">
        <title>An environmental bacterial taxon with a large and distinct metabolic repertoire.</title>
        <authorList>
            <person name="Wilson M.C."/>
            <person name="Mori T."/>
            <person name="Ruckert C."/>
            <person name="Uria A.R."/>
            <person name="Helf M.J."/>
            <person name="Takada K."/>
            <person name="Gernert C."/>
            <person name="Steffens U.A."/>
            <person name="Heycke N."/>
            <person name="Schmitt S."/>
            <person name="Rinke C."/>
            <person name="Helfrich E.J."/>
            <person name="Brachmann A.O."/>
            <person name="Gurgui C."/>
            <person name="Wakimoto T."/>
            <person name="Kracht M."/>
            <person name="Crusemann M."/>
            <person name="Hentschel U."/>
            <person name="Abe I."/>
            <person name="Matsunaga S."/>
            <person name="Kalinowski J."/>
            <person name="Takeyama H."/>
            <person name="Piel J."/>
        </authorList>
    </citation>
    <scope>NUCLEOTIDE SEQUENCE [LARGE SCALE GENOMIC DNA]</scope>
    <source>
        <strain evidence="3">TSY1</strain>
    </source>
</reference>
<keyword evidence="1" id="KW-0472">Membrane</keyword>
<evidence type="ECO:0008006" key="4">
    <source>
        <dbReference type="Google" id="ProtNLM"/>
    </source>
</evidence>
<accession>W4LK86</accession>
<keyword evidence="1" id="KW-1133">Transmembrane helix</keyword>
<sequence>MIGDFSKSAVEKAVLAATLQHPLTLYPIAVGVVGVTAVVLLIPSFGWLLVAVGAMTLGIGSWIVNFFFRSEIYADRYLQSLHDQLAKQRQARLESLQDALEACQTVPEAGTLAMQGAEQFVQIREKFDNLVAILDQKLDRRELTYHRYCGSAEQVYLSVLDHLQDVTTLLQSIRAIDPAYVQYRKNALQALASMTPADEAELSTLNERQQLHTQQLGRVNVLLTQ</sequence>
<protein>
    <recommendedName>
        <fullName evidence="4">5-bromo-4-chloroindolyl phosphate hydrolysis protein</fullName>
    </recommendedName>
</protein>
<evidence type="ECO:0000256" key="1">
    <source>
        <dbReference type="SAM" id="Phobius"/>
    </source>
</evidence>
<feature type="transmembrane region" description="Helical" evidence="1">
    <location>
        <begin position="23"/>
        <end position="42"/>
    </location>
</feature>
<evidence type="ECO:0000313" key="3">
    <source>
        <dbReference type="Proteomes" id="UP000019141"/>
    </source>
</evidence>
<keyword evidence="1" id="KW-0812">Transmembrane</keyword>
<feature type="transmembrane region" description="Helical" evidence="1">
    <location>
        <begin position="48"/>
        <end position="68"/>
    </location>
</feature>
<evidence type="ECO:0000313" key="2">
    <source>
        <dbReference type="EMBL" id="ETW97766.1"/>
    </source>
</evidence>
<dbReference type="Proteomes" id="UP000019141">
    <property type="component" value="Unassembled WGS sequence"/>
</dbReference>
<dbReference type="EMBL" id="AZHW01000623">
    <property type="protein sequence ID" value="ETW97766.1"/>
    <property type="molecule type" value="Genomic_DNA"/>
</dbReference>
<proteinExistence type="predicted"/>
<dbReference type="AlphaFoldDB" id="W4LK86"/>
<dbReference type="HOGENOM" id="CLU_089661_0_0_7"/>
<keyword evidence="3" id="KW-1185">Reference proteome</keyword>